<dbReference type="Proteomes" id="UP000885936">
    <property type="component" value="Unassembled WGS sequence"/>
</dbReference>
<dbReference type="SUPFAM" id="SSF51905">
    <property type="entry name" value="FAD/NAD(P)-binding domain"/>
    <property type="match status" value="2"/>
</dbReference>
<evidence type="ECO:0000256" key="8">
    <source>
        <dbReference type="ARBA" id="ARBA00023004"/>
    </source>
</evidence>
<dbReference type="PANTHER" id="PTHR43498">
    <property type="entry name" value="FERREDOXIN:COB-COM HETERODISULFIDE REDUCTASE SUBUNIT A"/>
    <property type="match status" value="1"/>
</dbReference>
<dbReference type="Pfam" id="PF07992">
    <property type="entry name" value="Pyr_redox_2"/>
    <property type="match status" value="1"/>
</dbReference>
<keyword evidence="5 10" id="KW-0479">Metal-binding</keyword>
<evidence type="ECO:0000259" key="11">
    <source>
        <dbReference type="PROSITE" id="PS51379"/>
    </source>
</evidence>
<dbReference type="InterPro" id="IPR036188">
    <property type="entry name" value="FAD/NAD-bd_sf"/>
</dbReference>
<comment type="function">
    <text evidence="10">Part of a complex that catalyzes the reversible reduction of CoM-S-S-CoB to the thiol-coenzymes H-S-CoM (coenzyme M) and H-S-CoB (coenzyme B).</text>
</comment>
<dbReference type="PROSITE" id="PS00198">
    <property type="entry name" value="4FE4S_FER_1"/>
    <property type="match status" value="2"/>
</dbReference>
<feature type="domain" description="4Fe-4S ferredoxin-type" evidence="11">
    <location>
        <begin position="147"/>
        <end position="176"/>
    </location>
</feature>
<evidence type="ECO:0000256" key="2">
    <source>
        <dbReference type="ARBA" id="ARBA00006561"/>
    </source>
</evidence>
<dbReference type="UniPathway" id="UPA00647">
    <property type="reaction ID" value="UER00700"/>
</dbReference>
<evidence type="ECO:0000313" key="12">
    <source>
        <dbReference type="EMBL" id="HEC56683.1"/>
    </source>
</evidence>
<dbReference type="EC" id="1.8.-.-" evidence="10"/>
<evidence type="ECO:0000256" key="7">
    <source>
        <dbReference type="ARBA" id="ARBA00023002"/>
    </source>
</evidence>
<evidence type="ECO:0000256" key="5">
    <source>
        <dbReference type="ARBA" id="ARBA00022723"/>
    </source>
</evidence>
<dbReference type="Pfam" id="PF12838">
    <property type="entry name" value="Fer4_7"/>
    <property type="match status" value="1"/>
</dbReference>
<feature type="domain" description="4Fe-4S ferredoxin-type" evidence="11">
    <location>
        <begin position="915"/>
        <end position="943"/>
    </location>
</feature>
<comment type="similarity">
    <text evidence="2 10">Belongs to the HdrA family.</text>
</comment>
<evidence type="ECO:0000256" key="6">
    <source>
        <dbReference type="ARBA" id="ARBA00022827"/>
    </source>
</evidence>
<dbReference type="GO" id="GO:0051539">
    <property type="term" value="F:4 iron, 4 sulfur cluster binding"/>
    <property type="evidence" value="ECO:0007669"/>
    <property type="project" value="UniProtKB-UniRule"/>
</dbReference>
<keyword evidence="9 10" id="KW-0411">Iron-sulfur</keyword>
<sequence length="997" mass="109918">MVRVVGAVLVIGGGIAGIQAALEVADQGFKVYLVERSGSIGGVMARLDKTFPTNDCSMCIESPKMVEVGRHPNISVIPNGEVISVSGREGRFTVRIVRRNLYVDDRACVGCIDICASVCPIELPSEHEFMIGGRKAIYIPFPQAVPLVAKIDTDHCIGCRFCEAACERDAIDYFRGDIEEELEVGSIIVASGIEPFDPSAIPEYGYGLLENVITAPQYERLLSPAGPTEGRILRPSDGKVPEKVAWIQCVGSRDDEYPCCSSVCCMYATKEAMATSGERYIFYIDLRSYGKAFEIFYREAKKIGVRYIRGRPGIILQDRDKNPIIRFEDTDTGEVSELKVDLVVLSVGLRPSATNPGLSRVLGISLNEYGFFNPKDLLHPLETDREGIYICGSATGPKDIPDSVTEATGAATRAILPIIQARGREIPRKARIKERVVSPGDPPRVGVFVCSCGVNIGGVLDVKGLVEYAKTLPGVVFAREETFACSDDVQSRIKDSIIIYDLNRVVVAACTPRTHEPLFQRTCEEVGLNPYLFEMANIREHCSWVHMHDRELAQRKAEDIIRMAVSKVRLARPGHRIKMPVEKRALVLGAGVSGMRAALDIADAGIEVYLVERESEPGGILRRIQKLHDGTMVSDFLPDLIKAVKSHPKIHLMTGCTVKEVNGFVGGFKVRIEGKENEEVDVGACIVATGIRELEPHGYYRYGEDPRVVTQSEFEELIERGERWGRVVMIQCVGSRNHERPYCSRICCINAIKNAITIMRDNPEGEVYILYQDIMTYAKWEYLYREAMELGVIFIRYSPEKPPVVGDNLRVEVYDTLLGEELQIEPDLVVLSAAMIPSEGADEVARIFKLPVYQDGFLLEAHVKLRPLDTAFDGVFICGGAHYPKLISEAIAQGSGAAARACSILSRDEIETGGITSVVDEEVCIGCGLCDLCQFNALEIREKPQGRKAYINPVACKGCGCCQAACPVGAIRELNFTSRQIEAMIRESFNAEEAQEA</sequence>
<comment type="caution">
    <text evidence="12">The sequence shown here is derived from an EMBL/GenBank/DDBJ whole genome shotgun (WGS) entry which is preliminary data.</text>
</comment>
<evidence type="ECO:0000256" key="10">
    <source>
        <dbReference type="RuleBase" id="RU366072"/>
    </source>
</evidence>
<keyword evidence="3 10" id="KW-0004">4Fe-4S</keyword>
<gene>
    <name evidence="12" type="ORF">ENI32_02185</name>
</gene>
<dbReference type="EMBL" id="DRIE01000035">
    <property type="protein sequence ID" value="HEC56683.1"/>
    <property type="molecule type" value="Genomic_DNA"/>
</dbReference>
<comment type="subunit">
    <text evidence="10">The ferredoxin:CoB-CoM heterodisulfide reductase is composed of three subunits; HdrA, HdrB and HdrC.</text>
</comment>
<comment type="cofactor">
    <cofactor evidence="10">
        <name>[4Fe-4S] cluster</name>
        <dbReference type="ChEBI" id="CHEBI:49883"/>
    </cofactor>
</comment>
<evidence type="ECO:0000256" key="4">
    <source>
        <dbReference type="ARBA" id="ARBA00022630"/>
    </source>
</evidence>
<dbReference type="InterPro" id="IPR017896">
    <property type="entry name" value="4Fe4S_Fe-S-bd"/>
</dbReference>
<keyword evidence="8 10" id="KW-0408">Iron</keyword>
<comment type="pathway">
    <text evidence="10">Cofactor metabolism; coenzyme M-coenzyme B heterodisulfide reduction; coenzyme B and coenzyme M from coenzyme M-coenzyme B heterodisulfide: step 1/1.</text>
</comment>
<proteinExistence type="inferred from homology"/>
<evidence type="ECO:0000256" key="3">
    <source>
        <dbReference type="ARBA" id="ARBA00022485"/>
    </source>
</evidence>
<evidence type="ECO:0000256" key="1">
    <source>
        <dbReference type="ARBA" id="ARBA00001974"/>
    </source>
</evidence>
<dbReference type="Gene3D" id="3.30.70.20">
    <property type="match status" value="2"/>
</dbReference>
<organism evidence="12">
    <name type="scientific">Candidatus Syntropharchaeum butanivorans</name>
    <dbReference type="NCBI Taxonomy" id="1839936"/>
    <lineage>
        <taxon>Archaea</taxon>
        <taxon>Methanobacteriati</taxon>
        <taxon>Methanobacteriota</taxon>
        <taxon>Stenosarchaea group</taxon>
        <taxon>Methanomicrobia</taxon>
        <taxon>Methanosarcinales</taxon>
        <taxon>ANME-2 cluster</taxon>
        <taxon>Candidatus Syntropharchaeum</taxon>
    </lineage>
</organism>
<protein>
    <recommendedName>
        <fullName evidence="10">CoB--CoM heterodisulfide reductase iron-sulfur subunit A</fullName>
        <ecNumber evidence="10">1.8.-.-</ecNumber>
    </recommendedName>
</protein>
<evidence type="ECO:0000256" key="9">
    <source>
        <dbReference type="ARBA" id="ARBA00023014"/>
    </source>
</evidence>
<keyword evidence="4 10" id="KW-0285">Flavoprotein</keyword>
<keyword evidence="7 10" id="KW-0560">Oxidoreductase</keyword>
<dbReference type="GO" id="GO:0016491">
    <property type="term" value="F:oxidoreductase activity"/>
    <property type="evidence" value="ECO:0007669"/>
    <property type="project" value="UniProtKB-UniRule"/>
</dbReference>
<dbReference type="SUPFAM" id="SSF54862">
    <property type="entry name" value="4Fe-4S ferredoxins"/>
    <property type="match status" value="1"/>
</dbReference>
<dbReference type="Pfam" id="PF12831">
    <property type="entry name" value="FAD_oxidored"/>
    <property type="match status" value="1"/>
</dbReference>
<feature type="domain" description="4Fe-4S ferredoxin-type" evidence="11">
    <location>
        <begin position="947"/>
        <end position="976"/>
    </location>
</feature>
<dbReference type="PROSITE" id="PS51379">
    <property type="entry name" value="4FE4S_FER_2"/>
    <property type="match status" value="4"/>
</dbReference>
<comment type="cofactor">
    <cofactor evidence="1 10">
        <name>FAD</name>
        <dbReference type="ChEBI" id="CHEBI:57692"/>
    </cofactor>
</comment>
<dbReference type="PANTHER" id="PTHR43498:SF1">
    <property type="entry name" value="COB--COM HETERODISULFIDE REDUCTASE IRON-SULFUR SUBUNIT A"/>
    <property type="match status" value="1"/>
</dbReference>
<dbReference type="AlphaFoldDB" id="A0A7J2RZN7"/>
<name>A0A7J2RZN7_9EURY</name>
<reference evidence="12" key="1">
    <citation type="journal article" date="2020" name="mSystems">
        <title>Genome- and Community-Level Interaction Insights into Carbon Utilization and Element Cycling Functions of Hydrothermarchaeota in Hydrothermal Sediment.</title>
        <authorList>
            <person name="Zhou Z."/>
            <person name="Liu Y."/>
            <person name="Xu W."/>
            <person name="Pan J."/>
            <person name="Luo Z.H."/>
            <person name="Li M."/>
        </authorList>
    </citation>
    <scope>NUCLEOTIDE SEQUENCE [LARGE SCALE GENOMIC DNA]</scope>
    <source>
        <strain evidence="12">HyVt-386</strain>
    </source>
</reference>
<accession>A0A7J2RZN7</accession>
<dbReference type="InterPro" id="IPR039650">
    <property type="entry name" value="HdrA-like"/>
</dbReference>
<dbReference type="Pfam" id="PF00037">
    <property type="entry name" value="Fer4"/>
    <property type="match status" value="1"/>
</dbReference>
<dbReference type="Gene3D" id="3.50.50.60">
    <property type="entry name" value="FAD/NAD(P)-binding domain"/>
    <property type="match status" value="2"/>
</dbReference>
<feature type="domain" description="4Fe-4S ferredoxin-type" evidence="11">
    <location>
        <begin position="99"/>
        <end position="129"/>
    </location>
</feature>
<dbReference type="GO" id="GO:0046872">
    <property type="term" value="F:metal ion binding"/>
    <property type="evidence" value="ECO:0007669"/>
    <property type="project" value="UniProtKB-KW"/>
</dbReference>
<keyword evidence="6 10" id="KW-0274">FAD</keyword>
<dbReference type="InterPro" id="IPR017900">
    <property type="entry name" value="4Fe4S_Fe_S_CS"/>
</dbReference>
<dbReference type="InterPro" id="IPR023753">
    <property type="entry name" value="FAD/NAD-binding_dom"/>
</dbReference>